<dbReference type="Pfam" id="PF13472">
    <property type="entry name" value="Lipase_GDSL_2"/>
    <property type="match status" value="1"/>
</dbReference>
<feature type="signal peptide" evidence="2">
    <location>
        <begin position="1"/>
        <end position="23"/>
    </location>
</feature>
<dbReference type="InterPro" id="IPR051532">
    <property type="entry name" value="Ester_Hydrolysis_Enzymes"/>
</dbReference>
<reference evidence="4 5" key="1">
    <citation type="submission" date="2017-12" db="EMBL/GenBank/DDBJ databases">
        <title>Complete genome sequence of Herbivorax saccincola GGR1, a novel Cellulosome-producing hydrolytic bacterium in a thermophilic biogas plant, established by Illumina and Nanopore MinION sequencing.</title>
        <authorList>
            <person name="Pechtl A."/>
            <person name="Ruckert C."/>
            <person name="Koeck D.E."/>
            <person name="Maus I."/>
            <person name="Winkler A."/>
            <person name="Kalinowski J."/>
            <person name="Puhler A."/>
            <person name="Schwarz W.W."/>
            <person name="Zverlov V.V."/>
            <person name="Schluter A."/>
            <person name="Liebl W."/>
        </authorList>
    </citation>
    <scope>NUCLEOTIDE SEQUENCE [LARGE SCALE GENOMIC DNA]</scope>
    <source>
        <strain evidence="5">SR1</strain>
    </source>
</reference>
<dbReference type="Gene3D" id="3.40.50.1110">
    <property type="entry name" value="SGNH hydrolase"/>
    <property type="match status" value="1"/>
</dbReference>
<evidence type="ECO:0000259" key="3">
    <source>
        <dbReference type="Pfam" id="PF13472"/>
    </source>
</evidence>
<gene>
    <name evidence="4" type="ORF">HVS_10755</name>
</gene>
<feature type="compositionally biased region" description="Basic and acidic residues" evidence="1">
    <location>
        <begin position="36"/>
        <end position="48"/>
    </location>
</feature>
<dbReference type="InterPro" id="IPR013830">
    <property type="entry name" value="SGNH_hydro"/>
</dbReference>
<dbReference type="Proteomes" id="UP000233534">
    <property type="component" value="Chromosome"/>
</dbReference>
<keyword evidence="5" id="KW-1185">Reference proteome</keyword>
<dbReference type="PANTHER" id="PTHR30383:SF29">
    <property type="entry name" value="SGNH HYDROLASE-TYPE ESTERASE DOMAIN-CONTAINING PROTEIN"/>
    <property type="match status" value="1"/>
</dbReference>
<dbReference type="InterPro" id="IPR036514">
    <property type="entry name" value="SGNH_hydro_sf"/>
</dbReference>
<organism evidence="4 5">
    <name type="scientific">Acetivibrio saccincola</name>
    <dbReference type="NCBI Taxonomy" id="1677857"/>
    <lineage>
        <taxon>Bacteria</taxon>
        <taxon>Bacillati</taxon>
        <taxon>Bacillota</taxon>
        <taxon>Clostridia</taxon>
        <taxon>Eubacteriales</taxon>
        <taxon>Oscillospiraceae</taxon>
        <taxon>Acetivibrio</taxon>
    </lineage>
</organism>
<dbReference type="EMBL" id="CP025197">
    <property type="protein sequence ID" value="AUG58046.1"/>
    <property type="molecule type" value="Genomic_DNA"/>
</dbReference>
<feature type="domain" description="SGNH hydrolase-type esterase" evidence="3">
    <location>
        <begin position="88"/>
        <end position="274"/>
    </location>
</feature>
<dbReference type="AlphaFoldDB" id="A0A2K9E8X0"/>
<feature type="compositionally biased region" description="Polar residues" evidence="1">
    <location>
        <begin position="24"/>
        <end position="35"/>
    </location>
</feature>
<dbReference type="PROSITE" id="PS51257">
    <property type="entry name" value="PROKAR_LIPOPROTEIN"/>
    <property type="match status" value="1"/>
</dbReference>
<dbReference type="RefSeq" id="WP_101302135.1">
    <property type="nucleotide sequence ID" value="NZ_CP025197.1"/>
</dbReference>
<dbReference type="SUPFAM" id="SSF52266">
    <property type="entry name" value="SGNH hydrolase"/>
    <property type="match status" value="1"/>
</dbReference>
<keyword evidence="2" id="KW-0732">Signal</keyword>
<evidence type="ECO:0000256" key="2">
    <source>
        <dbReference type="SAM" id="SignalP"/>
    </source>
</evidence>
<feature type="region of interest" description="Disordered" evidence="1">
    <location>
        <begin position="24"/>
        <end position="48"/>
    </location>
</feature>
<evidence type="ECO:0000256" key="1">
    <source>
        <dbReference type="SAM" id="MobiDB-lite"/>
    </source>
</evidence>
<name>A0A2K9E8X0_9FIRM</name>
<evidence type="ECO:0000313" key="5">
    <source>
        <dbReference type="Proteomes" id="UP000233534"/>
    </source>
</evidence>
<dbReference type="PANTHER" id="PTHR30383">
    <property type="entry name" value="THIOESTERASE 1/PROTEASE 1/LYSOPHOSPHOLIPASE L1"/>
    <property type="match status" value="1"/>
</dbReference>
<protein>
    <recommendedName>
        <fullName evidence="3">SGNH hydrolase-type esterase domain-containing protein</fullName>
    </recommendedName>
</protein>
<dbReference type="KEGG" id="hsc:HVS_10755"/>
<evidence type="ECO:0000313" key="4">
    <source>
        <dbReference type="EMBL" id="AUG58046.1"/>
    </source>
</evidence>
<proteinExistence type="predicted"/>
<feature type="chain" id="PRO_5038774850" description="SGNH hydrolase-type esterase domain-containing protein" evidence="2">
    <location>
        <begin position="24"/>
        <end position="293"/>
    </location>
</feature>
<sequence>MIRRLIYFSFLVVILFVASTACTTQTPPQPEASQSPKREESFEPTIEKEPEWITEDNDSLQIEETPTSTPSVSDDRVNYDEYFTNSVFVGDSVMEGFAQYVRAQRNSGVDMLSNAQFLTSLMGITVYDVVNYTTGAKCYFTYRGKEQPLETILQEMGVSRVFIMLGMNDIANGFSTVDTTNNYRKMIDLIKNTNPDLDIVVLTPTPKTASKWLPDYTTNRNFGSPLLNELADMLKAMCEENGIKVVDVNAAVRGPDGHLPDEYSRDNFVHINNECSAVILDFLREFAKIQMEG</sequence>
<accession>A0A2K9E8X0</accession>